<keyword evidence="3" id="KW-1185">Reference proteome</keyword>
<feature type="region of interest" description="Disordered" evidence="1">
    <location>
        <begin position="30"/>
        <end position="58"/>
    </location>
</feature>
<organism evidence="2 3">
    <name type="scientific">Dactylosporangium sucinum</name>
    <dbReference type="NCBI Taxonomy" id="1424081"/>
    <lineage>
        <taxon>Bacteria</taxon>
        <taxon>Bacillati</taxon>
        <taxon>Actinomycetota</taxon>
        <taxon>Actinomycetes</taxon>
        <taxon>Micromonosporales</taxon>
        <taxon>Micromonosporaceae</taxon>
        <taxon>Dactylosporangium</taxon>
    </lineage>
</organism>
<proteinExistence type="predicted"/>
<dbReference type="RefSeq" id="WP_190254400.1">
    <property type="nucleotide sequence ID" value="NZ_BMPI01000042.1"/>
</dbReference>
<evidence type="ECO:0000313" key="3">
    <source>
        <dbReference type="Proteomes" id="UP000642070"/>
    </source>
</evidence>
<dbReference type="AlphaFoldDB" id="A0A917U565"/>
<accession>A0A917U565</accession>
<gene>
    <name evidence="2" type="ORF">GCM10007977_071120</name>
</gene>
<reference evidence="2" key="1">
    <citation type="journal article" date="2014" name="Int. J. Syst. Evol. Microbiol.">
        <title>Complete genome sequence of Corynebacterium casei LMG S-19264T (=DSM 44701T), isolated from a smear-ripened cheese.</title>
        <authorList>
            <consortium name="US DOE Joint Genome Institute (JGI-PGF)"/>
            <person name="Walter F."/>
            <person name="Albersmeier A."/>
            <person name="Kalinowski J."/>
            <person name="Ruckert C."/>
        </authorList>
    </citation>
    <scope>NUCLEOTIDE SEQUENCE</scope>
    <source>
        <strain evidence="2">JCM 19831</strain>
    </source>
</reference>
<evidence type="ECO:0000256" key="1">
    <source>
        <dbReference type="SAM" id="MobiDB-lite"/>
    </source>
</evidence>
<dbReference type="Proteomes" id="UP000642070">
    <property type="component" value="Unassembled WGS sequence"/>
</dbReference>
<name>A0A917U565_9ACTN</name>
<protein>
    <submittedName>
        <fullName evidence="2">Uncharacterized protein</fullName>
    </submittedName>
</protein>
<reference evidence="2" key="2">
    <citation type="submission" date="2020-09" db="EMBL/GenBank/DDBJ databases">
        <authorList>
            <person name="Sun Q."/>
            <person name="Ohkuma M."/>
        </authorList>
    </citation>
    <scope>NUCLEOTIDE SEQUENCE</scope>
    <source>
        <strain evidence="2">JCM 19831</strain>
    </source>
</reference>
<evidence type="ECO:0000313" key="2">
    <source>
        <dbReference type="EMBL" id="GGM59394.1"/>
    </source>
</evidence>
<sequence length="58" mass="6353">MPWMLWALLAAVVLRAAAGLLVVWDDRHRPASPAARPVEPDGGAAHPLWRPFEDQEAA</sequence>
<dbReference type="EMBL" id="BMPI01000042">
    <property type="protein sequence ID" value="GGM59394.1"/>
    <property type="molecule type" value="Genomic_DNA"/>
</dbReference>
<comment type="caution">
    <text evidence="2">The sequence shown here is derived from an EMBL/GenBank/DDBJ whole genome shotgun (WGS) entry which is preliminary data.</text>
</comment>